<protein>
    <submittedName>
        <fullName evidence="4">Histidine kinase</fullName>
    </submittedName>
</protein>
<comment type="caution">
    <text evidence="4">The sequence shown here is derived from an EMBL/GenBank/DDBJ whole genome shotgun (WGS) entry which is preliminary data.</text>
</comment>
<organism evidence="4 5">
    <name type="scientific">Chitinophaga chungangae</name>
    <dbReference type="NCBI Taxonomy" id="2821488"/>
    <lineage>
        <taxon>Bacteria</taxon>
        <taxon>Pseudomonadati</taxon>
        <taxon>Bacteroidota</taxon>
        <taxon>Chitinophagia</taxon>
        <taxon>Chitinophagales</taxon>
        <taxon>Chitinophagaceae</taxon>
        <taxon>Chitinophaga</taxon>
    </lineage>
</organism>
<dbReference type="EMBL" id="JAGHKP010000001">
    <property type="protein sequence ID" value="MBO9151548.1"/>
    <property type="molecule type" value="Genomic_DNA"/>
</dbReference>
<evidence type="ECO:0000256" key="2">
    <source>
        <dbReference type="SAM" id="Phobius"/>
    </source>
</evidence>
<keyword evidence="4" id="KW-0418">Kinase</keyword>
<keyword evidence="2" id="KW-0812">Transmembrane</keyword>
<name>A0ABS3YA46_9BACT</name>
<dbReference type="PANTHER" id="PTHR34220:SF7">
    <property type="entry name" value="SENSOR HISTIDINE KINASE YPDA"/>
    <property type="match status" value="1"/>
</dbReference>
<dbReference type="GO" id="GO:0016301">
    <property type="term" value="F:kinase activity"/>
    <property type="evidence" value="ECO:0007669"/>
    <property type="project" value="UniProtKB-KW"/>
</dbReference>
<sequence length="337" mass="39318">MKSFFRSRYINVALHVLIWGALLLMPYVVSSAESGYAIGAISGLFFSISVLIHMGIFYGNAYFLIPKLLNRRFWWLYFISAFVLTGLSIPLKWVILARWWPEVLRDFTLYRFVFAPSFITLVISFLYRILTDRIRHEKEQEEHRAEQLASELKFLRSQISPHFLFNVLTNLVSLARKKSDLMEPALIRLSGLMRYMLYDTRQQKVELRKEIEYLDSYVELQKLRFGNDVKIRYEVNAGEGHYMIEPMLLIAFVENAFKHGTGSGTDAWIGIRLHVNNGEMTFDVKNRFEEQGSKDDSSGIGLHNVRARLGLLYKNRHKLEIAEENNIFQVTLTLQLT</sequence>
<dbReference type="InterPro" id="IPR010559">
    <property type="entry name" value="Sig_transdc_His_kin_internal"/>
</dbReference>
<evidence type="ECO:0000256" key="1">
    <source>
        <dbReference type="SAM" id="Coils"/>
    </source>
</evidence>
<feature type="domain" description="Signal transduction histidine kinase internal region" evidence="3">
    <location>
        <begin position="150"/>
        <end position="228"/>
    </location>
</feature>
<keyword evidence="2" id="KW-0472">Membrane</keyword>
<keyword evidence="2" id="KW-1133">Transmembrane helix</keyword>
<feature type="transmembrane region" description="Helical" evidence="2">
    <location>
        <begin position="75"/>
        <end position="96"/>
    </location>
</feature>
<keyword evidence="5" id="KW-1185">Reference proteome</keyword>
<keyword evidence="4" id="KW-0808">Transferase</keyword>
<dbReference type="InterPro" id="IPR036890">
    <property type="entry name" value="HATPase_C_sf"/>
</dbReference>
<dbReference type="Proteomes" id="UP000679126">
    <property type="component" value="Unassembled WGS sequence"/>
</dbReference>
<dbReference type="RefSeq" id="WP_209143854.1">
    <property type="nucleotide sequence ID" value="NZ_JAGHKP010000001.1"/>
</dbReference>
<dbReference type="Pfam" id="PF06580">
    <property type="entry name" value="His_kinase"/>
    <property type="match status" value="1"/>
</dbReference>
<feature type="transmembrane region" description="Helical" evidence="2">
    <location>
        <begin position="41"/>
        <end position="63"/>
    </location>
</feature>
<reference evidence="5" key="1">
    <citation type="submission" date="2021-03" db="EMBL/GenBank/DDBJ databases">
        <title>Assistant Professor.</title>
        <authorList>
            <person name="Huq M.A."/>
        </authorList>
    </citation>
    <scope>NUCLEOTIDE SEQUENCE [LARGE SCALE GENOMIC DNA]</scope>
    <source>
        <strain evidence="5">MAH-28</strain>
    </source>
</reference>
<evidence type="ECO:0000313" key="5">
    <source>
        <dbReference type="Proteomes" id="UP000679126"/>
    </source>
</evidence>
<keyword evidence="1" id="KW-0175">Coiled coil</keyword>
<dbReference type="SUPFAM" id="SSF55874">
    <property type="entry name" value="ATPase domain of HSP90 chaperone/DNA topoisomerase II/histidine kinase"/>
    <property type="match status" value="1"/>
</dbReference>
<evidence type="ECO:0000313" key="4">
    <source>
        <dbReference type="EMBL" id="MBO9151548.1"/>
    </source>
</evidence>
<proteinExistence type="predicted"/>
<feature type="coiled-coil region" evidence="1">
    <location>
        <begin position="131"/>
        <end position="158"/>
    </location>
</feature>
<dbReference type="PANTHER" id="PTHR34220">
    <property type="entry name" value="SENSOR HISTIDINE KINASE YPDA"/>
    <property type="match status" value="1"/>
</dbReference>
<evidence type="ECO:0000259" key="3">
    <source>
        <dbReference type="Pfam" id="PF06580"/>
    </source>
</evidence>
<feature type="transmembrane region" description="Helical" evidence="2">
    <location>
        <begin position="108"/>
        <end position="130"/>
    </location>
</feature>
<dbReference type="InterPro" id="IPR050640">
    <property type="entry name" value="Bact_2-comp_sensor_kinase"/>
</dbReference>
<accession>A0ABS3YA46</accession>
<dbReference type="Gene3D" id="3.30.565.10">
    <property type="entry name" value="Histidine kinase-like ATPase, C-terminal domain"/>
    <property type="match status" value="1"/>
</dbReference>
<gene>
    <name evidence="4" type="ORF">J7I43_04975</name>
</gene>